<proteinExistence type="predicted"/>
<feature type="region of interest" description="Disordered" evidence="1">
    <location>
        <begin position="1"/>
        <end position="71"/>
    </location>
</feature>
<organism evidence="2 3">
    <name type="scientific">Mycena belliarum</name>
    <dbReference type="NCBI Taxonomy" id="1033014"/>
    <lineage>
        <taxon>Eukaryota</taxon>
        <taxon>Fungi</taxon>
        <taxon>Dikarya</taxon>
        <taxon>Basidiomycota</taxon>
        <taxon>Agaricomycotina</taxon>
        <taxon>Agaricomycetes</taxon>
        <taxon>Agaricomycetidae</taxon>
        <taxon>Agaricales</taxon>
        <taxon>Marasmiineae</taxon>
        <taxon>Mycenaceae</taxon>
        <taxon>Mycena</taxon>
    </lineage>
</organism>
<accession>A0AAD6XIC9</accession>
<feature type="region of interest" description="Disordered" evidence="1">
    <location>
        <begin position="182"/>
        <end position="203"/>
    </location>
</feature>
<protein>
    <submittedName>
        <fullName evidence="2">Uncharacterized protein</fullName>
    </submittedName>
</protein>
<dbReference type="Proteomes" id="UP001222325">
    <property type="component" value="Unassembled WGS sequence"/>
</dbReference>
<evidence type="ECO:0000313" key="3">
    <source>
        <dbReference type="Proteomes" id="UP001222325"/>
    </source>
</evidence>
<keyword evidence="3" id="KW-1185">Reference proteome</keyword>
<feature type="compositionally biased region" description="Basic and acidic residues" evidence="1">
    <location>
        <begin position="14"/>
        <end position="25"/>
    </location>
</feature>
<feature type="compositionally biased region" description="Polar residues" evidence="1">
    <location>
        <begin position="39"/>
        <end position="54"/>
    </location>
</feature>
<dbReference type="EMBL" id="JARJCN010000123">
    <property type="protein sequence ID" value="KAJ7071825.1"/>
    <property type="molecule type" value="Genomic_DNA"/>
</dbReference>
<name>A0AAD6XIC9_9AGAR</name>
<evidence type="ECO:0000313" key="2">
    <source>
        <dbReference type="EMBL" id="KAJ7071825.1"/>
    </source>
</evidence>
<comment type="caution">
    <text evidence="2">The sequence shown here is derived from an EMBL/GenBank/DDBJ whole genome shotgun (WGS) entry which is preliminary data.</text>
</comment>
<reference evidence="2" key="1">
    <citation type="submission" date="2023-03" db="EMBL/GenBank/DDBJ databases">
        <title>Massive genome expansion in bonnet fungi (Mycena s.s.) driven by repeated elements and novel gene families across ecological guilds.</title>
        <authorList>
            <consortium name="Lawrence Berkeley National Laboratory"/>
            <person name="Harder C.B."/>
            <person name="Miyauchi S."/>
            <person name="Viragh M."/>
            <person name="Kuo A."/>
            <person name="Thoen E."/>
            <person name="Andreopoulos B."/>
            <person name="Lu D."/>
            <person name="Skrede I."/>
            <person name="Drula E."/>
            <person name="Henrissat B."/>
            <person name="Morin E."/>
            <person name="Kohler A."/>
            <person name="Barry K."/>
            <person name="LaButti K."/>
            <person name="Morin E."/>
            <person name="Salamov A."/>
            <person name="Lipzen A."/>
            <person name="Mereny Z."/>
            <person name="Hegedus B."/>
            <person name="Baldrian P."/>
            <person name="Stursova M."/>
            <person name="Weitz H."/>
            <person name="Taylor A."/>
            <person name="Grigoriev I.V."/>
            <person name="Nagy L.G."/>
            <person name="Martin F."/>
            <person name="Kauserud H."/>
        </authorList>
    </citation>
    <scope>NUCLEOTIDE SEQUENCE</scope>
    <source>
        <strain evidence="2">CBHHK173m</strain>
    </source>
</reference>
<dbReference type="AlphaFoldDB" id="A0AAD6XIC9"/>
<evidence type="ECO:0000256" key="1">
    <source>
        <dbReference type="SAM" id="MobiDB-lite"/>
    </source>
</evidence>
<sequence length="349" mass="38955">MNCAHQLWPPSSRENLRKEREKDTACEVGTAQRKKNNGERQGQGSKNELAQHGSTGKWRKRQAGYSRGLPPQPYYVRSGEIRLAKLLSRPSASLPQLAEPHLILVSCLAAVGRSFGEVCGPVSDLRHSKQCGRFFGLTCFHNSLWYGHGRLPPARPSLQSAYQSPKPTALAIPALGADSARCQRRSYPPARERAPRRASLERGNRASAERMCRSFQCQRRARAGARTVHFIRRRRRGLERACTAAAGVCLVHVRGPFRSTRRRGGTRVACLGSHRARTAIGAGVRRPGLARRDLRSSRLRSICGRSHPTRCRGATRFEHPNRNRARRREGAVPGWTWTGNLRARSELSA</sequence>
<feature type="compositionally biased region" description="Basic and acidic residues" evidence="1">
    <location>
        <begin position="190"/>
        <end position="203"/>
    </location>
</feature>
<gene>
    <name evidence="2" type="ORF">B0H15DRAFT_86439</name>
</gene>